<sequence length="447" mass="48420">MTEASSDPTLPDPALAAEGSAPAGPSAEAVVAPTDPAESLAPHAEPTPVDSGEGVDKDNWQDAEHVRWSFQHVDEVLPTTPISRGDGPVAQFPVDLRDLGGIEIPETEYSAARSVRSVIESSDTDAWMVLHQGTVLTEEYFGTMRPETEHLLMSVSKSLVGTVAGVLVGAGEIETSRLVTDYVPDLAESGYAGATVRDILDMRSGIRFSENYLDPESEVRQIERAIGWSEEEPSPEAVGMYAYLRTLEQKAPHGGPFEYRSCETDVLGWVCEKVAGESMQTLMSRVLWSRIGAERDALIATDQFGVGMFDGGINATLRDLARFGYLYSNRGVSLTGEQVVPTSWIGDTLTGSEDTRQAFADSPGDNRMPGGMYRNQFWFPYPDSHAFLALGIHGQMIYINPGASFVGVKLSSWGLPQDARKLFPTIRAFDALAKTVARPDVDAPAAR</sequence>
<feature type="compositionally biased region" description="Low complexity" evidence="1">
    <location>
        <begin position="13"/>
        <end position="33"/>
    </location>
</feature>
<dbReference type="EMBL" id="FXZC01000003">
    <property type="protein sequence ID" value="SMX77630.1"/>
    <property type="molecule type" value="Genomic_DNA"/>
</dbReference>
<feature type="region of interest" description="Disordered" evidence="1">
    <location>
        <begin position="1"/>
        <end position="57"/>
    </location>
</feature>
<evidence type="ECO:0000259" key="2">
    <source>
        <dbReference type="Pfam" id="PF00144"/>
    </source>
</evidence>
<dbReference type="InterPro" id="IPR001466">
    <property type="entry name" value="Beta-lactam-related"/>
</dbReference>
<accession>A0A2H1IRA4</accession>
<evidence type="ECO:0000256" key="1">
    <source>
        <dbReference type="SAM" id="MobiDB-lite"/>
    </source>
</evidence>
<dbReference type="AlphaFoldDB" id="A0A2H1IRA4"/>
<proteinExistence type="predicted"/>
<gene>
    <name evidence="3" type="ORF">BC102111_01473</name>
</gene>
<protein>
    <recommendedName>
        <fullName evidence="2">Beta-lactamase-related domain-containing protein</fullName>
    </recommendedName>
</protein>
<dbReference type="PANTHER" id="PTHR43283:SF7">
    <property type="entry name" value="BETA-LACTAMASE-RELATED DOMAIN-CONTAINING PROTEIN"/>
    <property type="match status" value="1"/>
</dbReference>
<feature type="domain" description="Beta-lactamase-related" evidence="2">
    <location>
        <begin position="125"/>
        <end position="427"/>
    </location>
</feature>
<dbReference type="Pfam" id="PF00144">
    <property type="entry name" value="Beta-lactamase"/>
    <property type="match status" value="1"/>
</dbReference>
<dbReference type="GeneID" id="99772078"/>
<dbReference type="InterPro" id="IPR012338">
    <property type="entry name" value="Beta-lactam/transpept-like"/>
</dbReference>
<dbReference type="SUPFAM" id="SSF56601">
    <property type="entry name" value="beta-lactamase/transpeptidase-like"/>
    <property type="match status" value="1"/>
</dbReference>
<reference evidence="3 4" key="1">
    <citation type="submission" date="2017-03" db="EMBL/GenBank/DDBJ databases">
        <authorList>
            <person name="Afonso C.L."/>
            <person name="Miller P.J."/>
            <person name="Scott M.A."/>
            <person name="Spackman E."/>
            <person name="Goraichik I."/>
            <person name="Dimitrov K.M."/>
            <person name="Suarez D.L."/>
            <person name="Swayne D.E."/>
        </authorList>
    </citation>
    <scope>NUCLEOTIDE SEQUENCE [LARGE SCALE GENOMIC DNA]</scope>
    <source>
        <strain evidence="3 4">CIP 102111</strain>
    </source>
</reference>
<evidence type="ECO:0000313" key="3">
    <source>
        <dbReference type="EMBL" id="SMX77630.1"/>
    </source>
</evidence>
<dbReference type="Proteomes" id="UP000234333">
    <property type="component" value="Unassembled WGS sequence"/>
</dbReference>
<evidence type="ECO:0000313" key="4">
    <source>
        <dbReference type="Proteomes" id="UP000234333"/>
    </source>
</evidence>
<organism evidence="3 4">
    <name type="scientific">Brevibacterium casei CIP 102111</name>
    <dbReference type="NCBI Taxonomy" id="1255625"/>
    <lineage>
        <taxon>Bacteria</taxon>
        <taxon>Bacillati</taxon>
        <taxon>Actinomycetota</taxon>
        <taxon>Actinomycetes</taxon>
        <taxon>Micrococcales</taxon>
        <taxon>Brevibacteriaceae</taxon>
        <taxon>Brevibacterium</taxon>
    </lineage>
</organism>
<dbReference type="PANTHER" id="PTHR43283">
    <property type="entry name" value="BETA-LACTAMASE-RELATED"/>
    <property type="match status" value="1"/>
</dbReference>
<dbReference type="Gene3D" id="3.40.710.10">
    <property type="entry name" value="DD-peptidase/beta-lactamase superfamily"/>
    <property type="match status" value="1"/>
</dbReference>
<dbReference type="RefSeq" id="WP_180960590.1">
    <property type="nucleotide sequence ID" value="NZ_FXZC01000003.1"/>
</dbReference>
<name>A0A2H1IRA4_9MICO</name>
<dbReference type="InterPro" id="IPR050789">
    <property type="entry name" value="Diverse_Enzym_Activities"/>
</dbReference>